<proteinExistence type="predicted"/>
<dbReference type="EMBL" id="RPHB01000015">
    <property type="protein sequence ID" value="MBW3470409.1"/>
    <property type="molecule type" value="Genomic_DNA"/>
</dbReference>
<protein>
    <recommendedName>
        <fullName evidence="3">DNA polymerase-3 subunit delta</fullName>
    </recommendedName>
</protein>
<dbReference type="GO" id="GO:0006261">
    <property type="term" value="P:DNA-templated DNA replication"/>
    <property type="evidence" value="ECO:0007669"/>
    <property type="project" value="TreeGrafter"/>
</dbReference>
<accession>A0A951MFR2</accession>
<evidence type="ECO:0000313" key="1">
    <source>
        <dbReference type="EMBL" id="MBW3470409.1"/>
    </source>
</evidence>
<evidence type="ECO:0008006" key="3">
    <source>
        <dbReference type="Google" id="ProtNLM"/>
    </source>
</evidence>
<sequence length="383" mass="42916">MLFSDIPGLPEVKEKIIQAVKNNHLAHALLFHGPEGSANLKMALSLATYLHCQNPQENDSCGVCPSCQKMERLVHPDMNFALPVPGKASEDKDSKDDNKAQDPSAAFRTFAINKGYGNVSDWIYDNGFQKKQLNISKSAGLQIIKTLSLKSFEGGYKIMLIWAPEFMHSNAANALLKILEEPPAKTLFLLVTSHPEQLLTTILSRTQKIMVRAFTDEEIMSHLVAEDLCTREAAVQIAPLADGNMREAYRMIDQVADHNTSLIRDWFRACFSLEVNLIFDFVEKFGALDKEAQKSILLTGVNVLREVMLDKAQVGGLMRSADTDREFIHNLGLHVLDGEKISEIYGLLNTAYYHLERNANMKIAFADLSFQIAMVMRQRKKAS</sequence>
<keyword evidence="2" id="KW-1185">Reference proteome</keyword>
<dbReference type="RefSeq" id="WP_219294193.1">
    <property type="nucleotide sequence ID" value="NZ_RPHB01000015.1"/>
</dbReference>
<reference evidence="1 2" key="1">
    <citation type="journal article" date="2020" name="Syst. Appl. Microbiol.">
        <title>Arthrospiribacter ruber gen. nov., sp. nov., a novel bacterium isolated from Arthrospira cultures.</title>
        <authorList>
            <person name="Waleron M."/>
            <person name="Misztak A."/>
            <person name="Waleron M.M."/>
            <person name="Furmaniak M."/>
            <person name="Mrozik A."/>
            <person name="Waleron K."/>
        </authorList>
    </citation>
    <scope>NUCLEOTIDE SEQUENCE [LARGE SCALE GENOMIC DNA]</scope>
    <source>
        <strain evidence="1 2">DPMB0001</strain>
    </source>
</reference>
<organism evidence="1 2">
    <name type="scientific">Arthrospiribacter ruber</name>
    <dbReference type="NCBI Taxonomy" id="2487934"/>
    <lineage>
        <taxon>Bacteria</taxon>
        <taxon>Pseudomonadati</taxon>
        <taxon>Bacteroidota</taxon>
        <taxon>Cytophagia</taxon>
        <taxon>Cytophagales</taxon>
        <taxon>Cyclobacteriaceae</taxon>
        <taxon>Arthrospiribacter</taxon>
    </lineage>
</organism>
<name>A0A951MFR2_9BACT</name>
<dbReference type="PANTHER" id="PTHR11669">
    <property type="entry name" value="REPLICATION FACTOR C / DNA POLYMERASE III GAMMA-TAU SUBUNIT"/>
    <property type="match status" value="1"/>
</dbReference>
<dbReference type="PANTHER" id="PTHR11669:SF8">
    <property type="entry name" value="DNA POLYMERASE III SUBUNIT DELTA"/>
    <property type="match status" value="1"/>
</dbReference>
<dbReference type="Proteomes" id="UP000727490">
    <property type="component" value="Unassembled WGS sequence"/>
</dbReference>
<dbReference type="Pfam" id="PF13177">
    <property type="entry name" value="DNA_pol3_delta2"/>
    <property type="match status" value="1"/>
</dbReference>
<evidence type="ECO:0000313" key="2">
    <source>
        <dbReference type="Proteomes" id="UP000727490"/>
    </source>
</evidence>
<dbReference type="InterPro" id="IPR050238">
    <property type="entry name" value="DNA_Rep/Repair_Clamp_Loader"/>
</dbReference>
<gene>
    <name evidence="1" type="ORF">EGN73_21755</name>
</gene>
<dbReference type="AlphaFoldDB" id="A0A951MFR2"/>
<comment type="caution">
    <text evidence="1">The sequence shown here is derived from an EMBL/GenBank/DDBJ whole genome shotgun (WGS) entry which is preliminary data.</text>
</comment>